<dbReference type="EMBL" id="QGDH01000102">
    <property type="protein sequence ID" value="RAR07350.1"/>
    <property type="molecule type" value="Genomic_DNA"/>
</dbReference>
<gene>
    <name evidence="1" type="ORF">DDE83_006532</name>
</gene>
<keyword evidence="2" id="KW-1185">Reference proteome</keyword>
<name>A0A364MZ30_STELY</name>
<protein>
    <submittedName>
        <fullName evidence="1">Uncharacterized protein</fullName>
    </submittedName>
</protein>
<dbReference type="STRING" id="183478.A0A364MZ30"/>
<organism evidence="1 2">
    <name type="scientific">Stemphylium lycopersici</name>
    <name type="common">Tomato gray leaf spot disease fungus</name>
    <name type="synonym">Thyrospora lycopersici</name>
    <dbReference type="NCBI Taxonomy" id="183478"/>
    <lineage>
        <taxon>Eukaryota</taxon>
        <taxon>Fungi</taxon>
        <taxon>Dikarya</taxon>
        <taxon>Ascomycota</taxon>
        <taxon>Pezizomycotina</taxon>
        <taxon>Dothideomycetes</taxon>
        <taxon>Pleosporomycetidae</taxon>
        <taxon>Pleosporales</taxon>
        <taxon>Pleosporineae</taxon>
        <taxon>Pleosporaceae</taxon>
        <taxon>Stemphylium</taxon>
    </lineage>
</organism>
<proteinExistence type="predicted"/>
<evidence type="ECO:0000313" key="1">
    <source>
        <dbReference type="EMBL" id="RAR07350.1"/>
    </source>
</evidence>
<reference evidence="2" key="1">
    <citation type="submission" date="2018-05" db="EMBL/GenBank/DDBJ databases">
        <title>Draft genome sequence of Stemphylium lycopersici strain CIDEFI 213.</title>
        <authorList>
            <person name="Medina R."/>
            <person name="Franco M.E.E."/>
            <person name="Lucentini C.G."/>
            <person name="Saparrat M.C.N."/>
            <person name="Balatti P.A."/>
        </authorList>
    </citation>
    <scope>NUCLEOTIDE SEQUENCE [LARGE SCALE GENOMIC DNA]</scope>
    <source>
        <strain evidence="2">CIDEFI 213</strain>
    </source>
</reference>
<accession>A0A364MZ30</accession>
<evidence type="ECO:0000313" key="2">
    <source>
        <dbReference type="Proteomes" id="UP000249619"/>
    </source>
</evidence>
<dbReference type="Proteomes" id="UP000249619">
    <property type="component" value="Unassembled WGS sequence"/>
</dbReference>
<sequence>MGGLAFANVLSKSGQPITVPRLSPALYKTLCAQYQHTLETLFDRVVVPRDAPAKADHGDIDYLVEGIRPPNAKTDIWDMIRDALGASAFLLRGGSASYATPHPQIVDAYVQVDVELSVGDETPESAELFEWTRFMKGDSDLLQIIGISHRPLGLTCNDRGLHVRVEEIEPYNKKKALVFLTRDPAEMMEFYGLDIDRYQAGFADETELFDWASSGRFFSCTAFENRVEKHNDRARQAKRPMYQRFVEGYMLLHPDKGAGNVWTRQQVLHEAITVFNKQAQYDAMIQEHRIKIAEEELWKEIKMAVPVQSNSLALILKGLRRWVVFEDGRPCIASEPILEEPLIWAKSVSGENKPMVLAWVQDNWQKVKSLEKARADAAKEAAKGTQ</sequence>
<comment type="caution">
    <text evidence="1">The sequence shown here is derived from an EMBL/GenBank/DDBJ whole genome shotgun (WGS) entry which is preliminary data.</text>
</comment>
<dbReference type="AlphaFoldDB" id="A0A364MZ30"/>